<evidence type="ECO:0000256" key="3">
    <source>
        <dbReference type="ARBA" id="ARBA00023274"/>
    </source>
</evidence>
<dbReference type="PANTHER" id="PTHR10732:SF14">
    <property type="entry name" value="SMALL RIBOSOMAL SUBUNIT PROTEIN ES17"/>
    <property type="match status" value="1"/>
</dbReference>
<reference evidence="4 5" key="1">
    <citation type="journal article" date="2020" name="Mol. Biol. Evol.">
        <title>Interspecific Gene Flow and the Evolution of Specialization in Black and White Rhinoceros.</title>
        <authorList>
            <person name="Moodley Y."/>
            <person name="Westbury M.V."/>
            <person name="Russo I.M."/>
            <person name="Gopalakrishnan S."/>
            <person name="Rakotoarivelo A."/>
            <person name="Olsen R.A."/>
            <person name="Prost S."/>
            <person name="Tunstall T."/>
            <person name="Ryder O.A."/>
            <person name="Dalen L."/>
            <person name="Bruford M.W."/>
        </authorList>
    </citation>
    <scope>NUCLEOTIDE SEQUENCE [LARGE SCALE GENOMIC DNA]</scope>
    <source>
        <strain evidence="4">SBR-YM</strain>
        <tissue evidence="4">Skin</tissue>
    </source>
</reference>
<organism evidence="4 5">
    <name type="scientific">Diceros bicornis minor</name>
    <name type="common">South-central black rhinoceros</name>
    <dbReference type="NCBI Taxonomy" id="77932"/>
    <lineage>
        <taxon>Eukaryota</taxon>
        <taxon>Metazoa</taxon>
        <taxon>Chordata</taxon>
        <taxon>Craniata</taxon>
        <taxon>Vertebrata</taxon>
        <taxon>Euteleostomi</taxon>
        <taxon>Mammalia</taxon>
        <taxon>Eutheria</taxon>
        <taxon>Laurasiatheria</taxon>
        <taxon>Perissodactyla</taxon>
        <taxon>Rhinocerotidae</taxon>
        <taxon>Diceros</taxon>
    </lineage>
</organism>
<gene>
    <name evidence="4" type="ORF">HPG69_014316</name>
</gene>
<keyword evidence="2" id="KW-0689">Ribosomal protein</keyword>
<dbReference type="InterPro" id="IPR001210">
    <property type="entry name" value="Ribosomal_eS17"/>
</dbReference>
<evidence type="ECO:0000313" key="5">
    <source>
        <dbReference type="Proteomes" id="UP000551758"/>
    </source>
</evidence>
<dbReference type="Pfam" id="PF00833">
    <property type="entry name" value="Ribosomal_S17e"/>
    <property type="match status" value="1"/>
</dbReference>
<comment type="caution">
    <text evidence="4">The sequence shown here is derived from an EMBL/GenBank/DDBJ whole genome shotgun (WGS) entry which is preliminary data.</text>
</comment>
<dbReference type="GO" id="GO:0003735">
    <property type="term" value="F:structural constituent of ribosome"/>
    <property type="evidence" value="ECO:0007669"/>
    <property type="project" value="InterPro"/>
</dbReference>
<comment type="similarity">
    <text evidence="1">Belongs to the eukaryotic ribosomal protein eS17 family.</text>
</comment>
<dbReference type="InterPro" id="IPR036401">
    <property type="entry name" value="Ribosomal_eS17_sf"/>
</dbReference>
<dbReference type="GO" id="GO:0006412">
    <property type="term" value="P:translation"/>
    <property type="evidence" value="ECO:0007669"/>
    <property type="project" value="InterPro"/>
</dbReference>
<evidence type="ECO:0000256" key="1">
    <source>
        <dbReference type="ARBA" id="ARBA00010444"/>
    </source>
</evidence>
<dbReference type="EMBL" id="JACDTQ010002174">
    <property type="protein sequence ID" value="KAF5919950.1"/>
    <property type="molecule type" value="Genomic_DNA"/>
</dbReference>
<evidence type="ECO:0008006" key="6">
    <source>
        <dbReference type="Google" id="ProtNLM"/>
    </source>
</evidence>
<dbReference type="Proteomes" id="UP000551758">
    <property type="component" value="Unassembled WGS sequence"/>
</dbReference>
<dbReference type="GO" id="GO:1990904">
    <property type="term" value="C:ribonucleoprotein complex"/>
    <property type="evidence" value="ECO:0007669"/>
    <property type="project" value="UniProtKB-KW"/>
</dbReference>
<protein>
    <recommendedName>
        <fullName evidence="6">Ribosomal protein S17</fullName>
    </recommendedName>
</protein>
<dbReference type="SUPFAM" id="SSF116820">
    <property type="entry name" value="Rps17e-like"/>
    <property type="match status" value="1"/>
</dbReference>
<dbReference type="PANTHER" id="PTHR10732">
    <property type="entry name" value="40S RIBOSOMAL PROTEIN S17"/>
    <property type="match status" value="1"/>
</dbReference>
<name>A0A7J7EVW5_DICBM</name>
<keyword evidence="3" id="KW-0687">Ribonucleoprotein</keyword>
<dbReference type="Gene3D" id="1.10.60.20">
    <property type="entry name" value="Ribosomal protein S17e-like"/>
    <property type="match status" value="1"/>
</dbReference>
<sequence length="99" mass="11739">MDHVRTKTVKKAARVIIEKYFMRRGKDFHTDKHMCEEIAIIARKKLHKIAGSKWIRRGPVRAISIKLQEEERERRVNYVPEVIALDQKITEAVKTLRKC</sequence>
<evidence type="ECO:0000313" key="4">
    <source>
        <dbReference type="EMBL" id="KAF5919950.1"/>
    </source>
</evidence>
<dbReference type="AlphaFoldDB" id="A0A7J7EVW5"/>
<keyword evidence="5" id="KW-1185">Reference proteome</keyword>
<evidence type="ECO:0000256" key="2">
    <source>
        <dbReference type="ARBA" id="ARBA00022980"/>
    </source>
</evidence>
<dbReference type="GO" id="GO:0005840">
    <property type="term" value="C:ribosome"/>
    <property type="evidence" value="ECO:0007669"/>
    <property type="project" value="UniProtKB-KW"/>
</dbReference>
<accession>A0A7J7EVW5</accession>
<proteinExistence type="inferred from homology"/>